<dbReference type="Gene3D" id="3.10.310.30">
    <property type="match status" value="1"/>
</dbReference>
<dbReference type="RefSeq" id="WP_119017045.1">
    <property type="nucleotide sequence ID" value="NZ_QXEV01000046.1"/>
</dbReference>
<gene>
    <name evidence="3" type="ORF">EI71_02011</name>
</gene>
<dbReference type="Pfam" id="PF01368">
    <property type="entry name" value="DHH"/>
    <property type="match status" value="1"/>
</dbReference>
<dbReference type="SUPFAM" id="SSF64182">
    <property type="entry name" value="DHH phosphoesterases"/>
    <property type="match status" value="1"/>
</dbReference>
<proteinExistence type="predicted"/>
<dbReference type="AlphaFoldDB" id="A0A397QTG5"/>
<dbReference type="PANTHER" id="PTHR47618:SF1">
    <property type="entry name" value="BIFUNCTIONAL OLIGORIBONUCLEASE AND PAP PHOSPHATASE NRNA"/>
    <property type="match status" value="1"/>
</dbReference>
<evidence type="ECO:0000259" key="2">
    <source>
        <dbReference type="Pfam" id="PF02272"/>
    </source>
</evidence>
<dbReference type="InterPro" id="IPR003156">
    <property type="entry name" value="DHHA1_dom"/>
</dbReference>
<dbReference type="GO" id="GO:0003676">
    <property type="term" value="F:nucleic acid binding"/>
    <property type="evidence" value="ECO:0007669"/>
    <property type="project" value="InterPro"/>
</dbReference>
<organism evidence="3 4">
    <name type="scientific">Anaeroplasma bactoclasticum</name>
    <dbReference type="NCBI Taxonomy" id="2088"/>
    <lineage>
        <taxon>Bacteria</taxon>
        <taxon>Bacillati</taxon>
        <taxon>Mycoplasmatota</taxon>
        <taxon>Mollicutes</taxon>
        <taxon>Anaeroplasmatales</taxon>
        <taxon>Anaeroplasmataceae</taxon>
        <taxon>Anaeroplasma</taxon>
    </lineage>
</organism>
<dbReference type="EMBL" id="QXEV01000046">
    <property type="protein sequence ID" value="RIA64703.1"/>
    <property type="molecule type" value="Genomic_DNA"/>
</dbReference>
<reference evidence="3 4" key="1">
    <citation type="submission" date="2018-08" db="EMBL/GenBank/DDBJ databases">
        <title>Genomic Encyclopedia of Archaeal and Bacterial Type Strains, Phase II (KMG-II): from individual species to whole genera.</title>
        <authorList>
            <person name="Goeker M."/>
        </authorList>
    </citation>
    <scope>NUCLEOTIDE SEQUENCE [LARGE SCALE GENOMIC DNA]</scope>
    <source>
        <strain evidence="3 4">ATCC 27112</strain>
    </source>
</reference>
<dbReference type="Pfam" id="PF02272">
    <property type="entry name" value="DHHA1"/>
    <property type="match status" value="1"/>
</dbReference>
<protein>
    <submittedName>
        <fullName evidence="3">Phosphoesterase RecJ-like protein</fullName>
    </submittedName>
</protein>
<sequence length="313" mass="35160">MEVKQLFEDIKNYNTIIIHRHTRPDLDALGSQLGLKKIIEANYPSKKVFAVGDSTQKYAFIGDMDIVSDDLYKGALVIIVDVAVSYMISDERYKLADKVWVIDHHKNDCDVSENWLCDTTRVAAAEYITYLVLEEGLTIPKEAATCLFGGIITDSGRFLYGSKVSNTLRVAASLIDLGADSKYIYDNIYIETLAEREMKNYFASKIQMRDGVAWLVNKGDVFDKFHCEFNDVSRGMLSLMVGIEEIKIWCNFTYDKESDTVKCEFRSRGIEIVEIAKALGGGGHANACGATIKSFDQVDSIIDSFVKLLKENN</sequence>
<dbReference type="InterPro" id="IPR001667">
    <property type="entry name" value="DDH_dom"/>
</dbReference>
<dbReference type="Gene3D" id="3.90.1640.10">
    <property type="entry name" value="inorganic pyrophosphatase (n-terminal core)"/>
    <property type="match status" value="1"/>
</dbReference>
<evidence type="ECO:0000259" key="1">
    <source>
        <dbReference type="Pfam" id="PF01368"/>
    </source>
</evidence>
<name>A0A397QTG5_9MOLU</name>
<dbReference type="InterPro" id="IPR051319">
    <property type="entry name" value="Oligoribo/pAp-PDE_c-di-AMP_PDE"/>
</dbReference>
<dbReference type="Proteomes" id="UP000266506">
    <property type="component" value="Unassembled WGS sequence"/>
</dbReference>
<keyword evidence="4" id="KW-1185">Reference proteome</keyword>
<feature type="domain" description="DDH" evidence="1">
    <location>
        <begin position="16"/>
        <end position="151"/>
    </location>
</feature>
<dbReference type="PANTHER" id="PTHR47618">
    <property type="entry name" value="BIFUNCTIONAL OLIGORIBONUCLEASE AND PAP PHOSPHATASE NRNA"/>
    <property type="match status" value="1"/>
</dbReference>
<comment type="caution">
    <text evidence="3">The sequence shown here is derived from an EMBL/GenBank/DDBJ whole genome shotgun (WGS) entry which is preliminary data.</text>
</comment>
<dbReference type="OrthoDB" id="9803668at2"/>
<accession>A0A397QTG5</accession>
<feature type="domain" description="DHHA1" evidence="2">
    <location>
        <begin position="230"/>
        <end position="310"/>
    </location>
</feature>
<dbReference type="InterPro" id="IPR038763">
    <property type="entry name" value="DHH_sf"/>
</dbReference>
<evidence type="ECO:0000313" key="4">
    <source>
        <dbReference type="Proteomes" id="UP000266506"/>
    </source>
</evidence>
<evidence type="ECO:0000313" key="3">
    <source>
        <dbReference type="EMBL" id="RIA64703.1"/>
    </source>
</evidence>
<dbReference type="InParanoid" id="A0A397QTG5"/>